<dbReference type="GO" id="GO:0016491">
    <property type="term" value="F:oxidoreductase activity"/>
    <property type="evidence" value="ECO:0007669"/>
    <property type="project" value="UniProtKB-KW"/>
</dbReference>
<sequence length="289" mass="29964">MQVSPGPHIALIGFGEAGQAFATGWGPAVAGRVAAFDIRPRAALTRAAADLCVPLHASSAAATAQAQVVLCLVTADQAIAAARAAAPDLPPGALWLDGNSCSPGAKRAAAAVIDAAGGRYVDMAIMSPVHPRLHRSPALLSGPHAEAALDLLAPFDMTLRVVEGGVGAASSIKMLRSVMIKGFEALTAESLLAARRAGVEGEVLASLQASDPGWDWPARTAYNLDRMMMHGQRRAAEMREVAATLRELGLPHDMASATVLWQDRIGALGLDPGPADLASRADRILDRLE</sequence>
<feature type="active site" evidence="2">
    <location>
        <position position="173"/>
    </location>
</feature>
<dbReference type="GO" id="GO:0050661">
    <property type="term" value="F:NADP binding"/>
    <property type="evidence" value="ECO:0007669"/>
    <property type="project" value="InterPro"/>
</dbReference>
<dbReference type="KEGG" id="nsm:JO391_18050"/>
<keyword evidence="6" id="KW-1185">Reference proteome</keyword>
<proteinExistence type="predicted"/>
<gene>
    <name evidence="5" type="ORF">JO391_18050</name>
</gene>
<organism evidence="5 6">
    <name type="scientific">Neotabrizicola shimadae</name>
    <dbReference type="NCBI Taxonomy" id="2807096"/>
    <lineage>
        <taxon>Bacteria</taxon>
        <taxon>Pseudomonadati</taxon>
        <taxon>Pseudomonadota</taxon>
        <taxon>Alphaproteobacteria</taxon>
        <taxon>Rhodobacterales</taxon>
        <taxon>Paracoccaceae</taxon>
        <taxon>Neotabrizicola</taxon>
    </lineage>
</organism>
<dbReference type="EMBL" id="CP069370">
    <property type="protein sequence ID" value="QYZ69599.1"/>
    <property type="molecule type" value="Genomic_DNA"/>
</dbReference>
<feature type="domain" description="Phosphogluconate dehydrogenase NAD-binding putative C-terminal" evidence="4">
    <location>
        <begin position="194"/>
        <end position="264"/>
    </location>
</feature>
<dbReference type="InterPro" id="IPR015815">
    <property type="entry name" value="HIBADH-related"/>
</dbReference>
<dbReference type="SUPFAM" id="SSF48179">
    <property type="entry name" value="6-phosphogluconate dehydrogenase C-terminal domain-like"/>
    <property type="match status" value="1"/>
</dbReference>
<dbReference type="Pfam" id="PF03446">
    <property type="entry name" value="NAD_binding_2"/>
    <property type="match status" value="1"/>
</dbReference>
<dbReference type="Gene3D" id="1.10.1040.10">
    <property type="entry name" value="N-(1-d-carboxylethyl)-l-norvaline Dehydrogenase, domain 2"/>
    <property type="match status" value="1"/>
</dbReference>
<protein>
    <submittedName>
        <fullName evidence="5">DUF1932 domain-containing protein</fullName>
    </submittedName>
</protein>
<feature type="domain" description="6-phosphogluconate dehydrogenase NADP-binding" evidence="3">
    <location>
        <begin position="9"/>
        <end position="125"/>
    </location>
</feature>
<keyword evidence="1" id="KW-0560">Oxidoreductase</keyword>
<evidence type="ECO:0000256" key="2">
    <source>
        <dbReference type="PIRSR" id="PIRSR000103-1"/>
    </source>
</evidence>
<dbReference type="Gene3D" id="3.40.50.720">
    <property type="entry name" value="NAD(P)-binding Rossmann-like Domain"/>
    <property type="match status" value="1"/>
</dbReference>
<reference evidence="5" key="1">
    <citation type="submission" date="2021-02" db="EMBL/GenBank/DDBJ databases">
        <title>Rhodobacter shimadae sp. nov., an aerobic anoxygenic phototrophic bacterium isolated from a hot spring.</title>
        <authorList>
            <person name="Muramatsu S."/>
            <person name="Haruta S."/>
            <person name="Hirose S."/>
            <person name="Hanada S."/>
        </authorList>
    </citation>
    <scope>NUCLEOTIDE SEQUENCE</scope>
    <source>
        <strain evidence="5">N10</strain>
    </source>
</reference>
<dbReference type="SUPFAM" id="SSF51735">
    <property type="entry name" value="NAD(P)-binding Rossmann-fold domains"/>
    <property type="match status" value="1"/>
</dbReference>
<dbReference type="InterPro" id="IPR013328">
    <property type="entry name" value="6PGD_dom2"/>
</dbReference>
<dbReference type="InterPro" id="IPR006115">
    <property type="entry name" value="6PGDH_NADP-bd"/>
</dbReference>
<accession>A0A8G1EDM9</accession>
<dbReference type="RefSeq" id="WP_220661817.1">
    <property type="nucleotide sequence ID" value="NZ_CP069370.1"/>
</dbReference>
<evidence type="ECO:0000313" key="6">
    <source>
        <dbReference type="Proteomes" id="UP000826300"/>
    </source>
</evidence>
<dbReference type="InterPro" id="IPR036291">
    <property type="entry name" value="NAD(P)-bd_dom_sf"/>
</dbReference>
<dbReference type="Proteomes" id="UP000826300">
    <property type="component" value="Chromosome"/>
</dbReference>
<evidence type="ECO:0000259" key="4">
    <source>
        <dbReference type="Pfam" id="PF09130"/>
    </source>
</evidence>
<evidence type="ECO:0000313" key="5">
    <source>
        <dbReference type="EMBL" id="QYZ69599.1"/>
    </source>
</evidence>
<evidence type="ECO:0000256" key="1">
    <source>
        <dbReference type="ARBA" id="ARBA00023002"/>
    </source>
</evidence>
<dbReference type="InterPro" id="IPR015814">
    <property type="entry name" value="Pgluconate_DH_NAD-bd_C"/>
</dbReference>
<dbReference type="InterPro" id="IPR008927">
    <property type="entry name" value="6-PGluconate_DH-like_C_sf"/>
</dbReference>
<dbReference type="AlphaFoldDB" id="A0A8G1EDM9"/>
<dbReference type="Pfam" id="PF09130">
    <property type="entry name" value="DUF1932"/>
    <property type="match status" value="1"/>
</dbReference>
<evidence type="ECO:0000259" key="3">
    <source>
        <dbReference type="Pfam" id="PF03446"/>
    </source>
</evidence>
<name>A0A8G1EDM9_9RHOB</name>
<dbReference type="PIRSF" id="PIRSF000103">
    <property type="entry name" value="HIBADH"/>
    <property type="match status" value="1"/>
</dbReference>